<name>A0ABU6U8K2_9FABA</name>
<protein>
    <submittedName>
        <fullName evidence="1">Uncharacterized protein</fullName>
    </submittedName>
</protein>
<dbReference type="EMBL" id="JASCZI010120915">
    <property type="protein sequence ID" value="MED6157561.1"/>
    <property type="molecule type" value="Genomic_DNA"/>
</dbReference>
<evidence type="ECO:0000313" key="2">
    <source>
        <dbReference type="Proteomes" id="UP001341840"/>
    </source>
</evidence>
<accession>A0ABU6U8K2</accession>
<sequence length="147" mass="16308">MGADYDALSLGGKICCSIRYVVRGRRCFLVRSGHNQRQRLHSLAPTCCAVSGERRFHCCGSPRKQTSMVAAAYVEKLKVRTQISMAAAAIGETERLKAETTNFELSRCPLLLASSGKEDTSSTKDAWFHQPLLFPLRVLARFLAIPF</sequence>
<gene>
    <name evidence="1" type="ORF">PIB30_024259</name>
</gene>
<keyword evidence="2" id="KW-1185">Reference proteome</keyword>
<organism evidence="1 2">
    <name type="scientific">Stylosanthes scabra</name>
    <dbReference type="NCBI Taxonomy" id="79078"/>
    <lineage>
        <taxon>Eukaryota</taxon>
        <taxon>Viridiplantae</taxon>
        <taxon>Streptophyta</taxon>
        <taxon>Embryophyta</taxon>
        <taxon>Tracheophyta</taxon>
        <taxon>Spermatophyta</taxon>
        <taxon>Magnoliopsida</taxon>
        <taxon>eudicotyledons</taxon>
        <taxon>Gunneridae</taxon>
        <taxon>Pentapetalae</taxon>
        <taxon>rosids</taxon>
        <taxon>fabids</taxon>
        <taxon>Fabales</taxon>
        <taxon>Fabaceae</taxon>
        <taxon>Papilionoideae</taxon>
        <taxon>50 kb inversion clade</taxon>
        <taxon>dalbergioids sensu lato</taxon>
        <taxon>Dalbergieae</taxon>
        <taxon>Pterocarpus clade</taxon>
        <taxon>Stylosanthes</taxon>
    </lineage>
</organism>
<proteinExistence type="predicted"/>
<dbReference type="Proteomes" id="UP001341840">
    <property type="component" value="Unassembled WGS sequence"/>
</dbReference>
<evidence type="ECO:0000313" key="1">
    <source>
        <dbReference type="EMBL" id="MED6157561.1"/>
    </source>
</evidence>
<comment type="caution">
    <text evidence="1">The sequence shown here is derived from an EMBL/GenBank/DDBJ whole genome shotgun (WGS) entry which is preliminary data.</text>
</comment>
<reference evidence="1 2" key="1">
    <citation type="journal article" date="2023" name="Plants (Basel)">
        <title>Bridging the Gap: Combining Genomics and Transcriptomics Approaches to Understand Stylosanthes scabra, an Orphan Legume from the Brazilian Caatinga.</title>
        <authorList>
            <person name="Ferreira-Neto J.R.C."/>
            <person name="da Silva M.D."/>
            <person name="Binneck E."/>
            <person name="de Melo N.F."/>
            <person name="da Silva R.H."/>
            <person name="de Melo A.L.T.M."/>
            <person name="Pandolfi V."/>
            <person name="Bustamante F.O."/>
            <person name="Brasileiro-Vidal A.C."/>
            <person name="Benko-Iseppon A.M."/>
        </authorList>
    </citation>
    <scope>NUCLEOTIDE SEQUENCE [LARGE SCALE GENOMIC DNA]</scope>
    <source>
        <tissue evidence="1">Leaves</tissue>
    </source>
</reference>